<protein>
    <submittedName>
        <fullName evidence="4">Uncharacterized protein</fullName>
    </submittedName>
</protein>
<dbReference type="SUPFAM" id="SSF52540">
    <property type="entry name" value="P-loop containing nucleoside triphosphate hydrolases"/>
    <property type="match status" value="1"/>
</dbReference>
<accession>A0A0N1GYM4</accession>
<evidence type="ECO:0000259" key="2">
    <source>
        <dbReference type="Pfam" id="PF14479"/>
    </source>
</evidence>
<organism evidence="4 5">
    <name type="scientific">Cyphellophora attinorum</name>
    <dbReference type="NCBI Taxonomy" id="1664694"/>
    <lineage>
        <taxon>Eukaryota</taxon>
        <taxon>Fungi</taxon>
        <taxon>Dikarya</taxon>
        <taxon>Ascomycota</taxon>
        <taxon>Pezizomycotina</taxon>
        <taxon>Eurotiomycetes</taxon>
        <taxon>Chaetothyriomycetidae</taxon>
        <taxon>Chaetothyriales</taxon>
        <taxon>Cyphellophoraceae</taxon>
        <taxon>Cyphellophora</taxon>
    </lineage>
</organism>
<dbReference type="PANTHER" id="PTHR10039:SF16">
    <property type="entry name" value="GPI INOSITOL-DEACYLASE"/>
    <property type="match status" value="1"/>
</dbReference>
<feature type="domain" description="Nephrocystin 3-like N-terminal" evidence="3">
    <location>
        <begin position="181"/>
        <end position="338"/>
    </location>
</feature>
<dbReference type="AlphaFoldDB" id="A0A0N1GYM4"/>
<dbReference type="PANTHER" id="PTHR10039">
    <property type="entry name" value="AMELOGENIN"/>
    <property type="match status" value="1"/>
</dbReference>
<dbReference type="InterPro" id="IPR038305">
    <property type="entry name" value="HeLo_sf"/>
</dbReference>
<feature type="domain" description="Prion-inhibition and propagation HeLo" evidence="2">
    <location>
        <begin position="7"/>
        <end position="95"/>
    </location>
</feature>
<evidence type="ECO:0000259" key="3">
    <source>
        <dbReference type="Pfam" id="PF24883"/>
    </source>
</evidence>
<dbReference type="InterPro" id="IPR027417">
    <property type="entry name" value="P-loop_NTPase"/>
</dbReference>
<name>A0A0N1GYM4_9EURO</name>
<dbReference type="Gene3D" id="3.40.50.300">
    <property type="entry name" value="P-loop containing nucleotide triphosphate hydrolases"/>
    <property type="match status" value="1"/>
</dbReference>
<dbReference type="Pfam" id="PF24883">
    <property type="entry name" value="NPHP3_N"/>
    <property type="match status" value="1"/>
</dbReference>
<evidence type="ECO:0000313" key="5">
    <source>
        <dbReference type="Proteomes" id="UP000038010"/>
    </source>
</evidence>
<reference evidence="4 5" key="1">
    <citation type="submission" date="2015-06" db="EMBL/GenBank/DDBJ databases">
        <title>Draft genome of the ant-associated black yeast Phialophora attae CBS 131958.</title>
        <authorList>
            <person name="Moreno L.F."/>
            <person name="Stielow B.J."/>
            <person name="de Hoog S."/>
            <person name="Vicente V.A."/>
            <person name="Weiss V.A."/>
            <person name="de Vries M."/>
            <person name="Cruz L.M."/>
            <person name="Souza E.M."/>
        </authorList>
    </citation>
    <scope>NUCLEOTIDE SEQUENCE [LARGE SCALE GENOMIC DNA]</scope>
    <source>
        <strain evidence="4 5">CBS 131958</strain>
    </source>
</reference>
<evidence type="ECO:0000256" key="1">
    <source>
        <dbReference type="ARBA" id="ARBA00022737"/>
    </source>
</evidence>
<dbReference type="RefSeq" id="XP_017995885.1">
    <property type="nucleotide sequence ID" value="XM_018139254.1"/>
</dbReference>
<dbReference type="GeneID" id="28731134"/>
<dbReference type="InterPro" id="IPR029498">
    <property type="entry name" value="HeLo_dom"/>
</dbReference>
<keyword evidence="5" id="KW-1185">Reference proteome</keyword>
<gene>
    <name evidence="4" type="ORF">AB675_10479</name>
</gene>
<dbReference type="OrthoDB" id="163438at2759"/>
<dbReference type="EMBL" id="LFJN01000035">
    <property type="protein sequence ID" value="KPI35922.1"/>
    <property type="molecule type" value="Genomic_DNA"/>
</dbReference>
<dbReference type="STRING" id="1664694.A0A0N1GYM4"/>
<dbReference type="Proteomes" id="UP000038010">
    <property type="component" value="Unassembled WGS sequence"/>
</dbReference>
<dbReference type="VEuPathDB" id="FungiDB:AB675_10479"/>
<comment type="caution">
    <text evidence="4">The sequence shown here is derived from an EMBL/GenBank/DDBJ whole genome shotgun (WGS) entry which is preliminary data.</text>
</comment>
<sequence length="591" mass="66129">MDAASLIVGLPGLFNDCIELWERFNNYREYDQAASTVANIHAAQKLRLTQWARAVALADGKLRPDHHEAFDDPEVTTLVRNILQKLKDLFAEHDEKIIGHTKTKTQSDGSKALGTSKRAAFRWAISDKNRVITYVDQIEALVSAFSREAAQQRSLQIVDQYIGAPRTNFDYQEQAAGRAPGTCEWILSHPGYTAWRVQSREPTLLWLSGPAGHGKSVLYSRTLLELMTDRGLDLAYCVASGHASKDLEEVPRITLSALIRRSPDVLNMVLSQMQSSISRTGTTSEIWTILAMVAAILPSLVLAIDGLDEYPYGARSEFLDKLRESLATSTVRLLLVSRRETDIESALHSFEASFTVHECLLDKQLLNDDLKSYASTVVDEKLIKHTTAFREEIAKDLVTQCDGMFLMMRLQRDQLGPPNKPSRKSKNELRKIVSETPNGLDKAYERNISQIVQQPEKDKLKAFAILQWVMHSKEPLTVAELTEAVIISLAPFSEDEDEDSQTLIDPDDLPETLDEEYVQTELLAPCASMIDHICSAVTIPIALDVTNLFPQPPMHACPPSSLSPACPNLDLLLASRISTTRLEVGRPWRRR</sequence>
<evidence type="ECO:0000313" key="4">
    <source>
        <dbReference type="EMBL" id="KPI35922.1"/>
    </source>
</evidence>
<dbReference type="Pfam" id="PF14479">
    <property type="entry name" value="HeLo"/>
    <property type="match status" value="1"/>
</dbReference>
<proteinExistence type="predicted"/>
<dbReference type="InterPro" id="IPR056884">
    <property type="entry name" value="NPHP3-like_N"/>
</dbReference>
<dbReference type="Gene3D" id="1.20.120.1020">
    <property type="entry name" value="Prion-inhibition and propagation, HeLo domain"/>
    <property type="match status" value="1"/>
</dbReference>
<keyword evidence="1" id="KW-0677">Repeat</keyword>